<dbReference type="STRING" id="927083.DB32_007264"/>
<dbReference type="PANTHER" id="PTHR43792:SF1">
    <property type="entry name" value="N-ACETYLTRANSFERASE DOMAIN-CONTAINING PROTEIN"/>
    <property type="match status" value="1"/>
</dbReference>
<keyword evidence="2" id="KW-0808">Transferase</keyword>
<dbReference type="EMBL" id="CP011125">
    <property type="protein sequence ID" value="AKF10115.1"/>
    <property type="molecule type" value="Genomic_DNA"/>
</dbReference>
<accession>A0A0F6W8M1</accession>
<dbReference type="KEGG" id="samy:DB32_007264"/>
<dbReference type="InterPro" id="IPR051531">
    <property type="entry name" value="N-acetyltransferase"/>
</dbReference>
<feature type="domain" description="N-acetyltransferase" evidence="1">
    <location>
        <begin position="21"/>
        <end position="180"/>
    </location>
</feature>
<protein>
    <submittedName>
        <fullName evidence="2">GNAT family acetyltransferase</fullName>
    </submittedName>
</protein>
<keyword evidence="3" id="KW-1185">Reference proteome</keyword>
<dbReference type="GO" id="GO:0016747">
    <property type="term" value="F:acyltransferase activity, transferring groups other than amino-acyl groups"/>
    <property type="evidence" value="ECO:0007669"/>
    <property type="project" value="InterPro"/>
</dbReference>
<dbReference type="Gene3D" id="3.40.630.30">
    <property type="match status" value="1"/>
</dbReference>
<dbReference type="OrthoDB" id="9804153at2"/>
<dbReference type="AlphaFoldDB" id="A0A0F6W8M1"/>
<dbReference type="Proteomes" id="UP000034883">
    <property type="component" value="Chromosome"/>
</dbReference>
<reference evidence="2 3" key="1">
    <citation type="submission" date="2015-03" db="EMBL/GenBank/DDBJ databases">
        <title>Genome assembly of Sandaracinus amylolyticus DSM 53668.</title>
        <authorList>
            <person name="Sharma G."/>
            <person name="Subramanian S."/>
        </authorList>
    </citation>
    <scope>NUCLEOTIDE SEQUENCE [LARGE SCALE GENOMIC DNA]</scope>
    <source>
        <strain evidence="2 3">DSM 53668</strain>
    </source>
</reference>
<dbReference type="Pfam" id="PF13302">
    <property type="entry name" value="Acetyltransf_3"/>
    <property type="match status" value="1"/>
</dbReference>
<proteinExistence type="predicted"/>
<dbReference type="PROSITE" id="PS51186">
    <property type="entry name" value="GNAT"/>
    <property type="match status" value="1"/>
</dbReference>
<dbReference type="SUPFAM" id="SSF55729">
    <property type="entry name" value="Acyl-CoA N-acyltransferases (Nat)"/>
    <property type="match status" value="1"/>
</dbReference>
<dbReference type="PANTHER" id="PTHR43792">
    <property type="entry name" value="GNAT FAMILY, PUTATIVE (AFU_ORTHOLOGUE AFUA_3G00765)-RELATED-RELATED"/>
    <property type="match status" value="1"/>
</dbReference>
<organism evidence="2 3">
    <name type="scientific">Sandaracinus amylolyticus</name>
    <dbReference type="NCBI Taxonomy" id="927083"/>
    <lineage>
        <taxon>Bacteria</taxon>
        <taxon>Pseudomonadati</taxon>
        <taxon>Myxococcota</taxon>
        <taxon>Polyangia</taxon>
        <taxon>Polyangiales</taxon>
        <taxon>Sandaracinaceae</taxon>
        <taxon>Sandaracinus</taxon>
    </lineage>
</organism>
<sequence>MRSLDLDAAFASFPVLETERLVLRAATDDDAPDLFRILSDPQVMRYFGRAPATVVEQARERLTMTDDAFRAREGIRWVLSLRGDPRMIGSCSIWRIDRKHLRGEVGYELAPEQWGRGLMPEALRAIVRFGFDVLRLHGIEGRIDPDNRGSARVLEKVGFAQEAYFRESYYDEQYDRFTDEAVYCALSTTWKR</sequence>
<name>A0A0F6W8M1_9BACT</name>
<dbReference type="InterPro" id="IPR016181">
    <property type="entry name" value="Acyl_CoA_acyltransferase"/>
</dbReference>
<dbReference type="RefSeq" id="WP_053237105.1">
    <property type="nucleotide sequence ID" value="NZ_CP011125.1"/>
</dbReference>
<evidence type="ECO:0000313" key="3">
    <source>
        <dbReference type="Proteomes" id="UP000034883"/>
    </source>
</evidence>
<dbReference type="InterPro" id="IPR000182">
    <property type="entry name" value="GNAT_dom"/>
</dbReference>
<gene>
    <name evidence="2" type="ORF">DB32_007264</name>
</gene>
<evidence type="ECO:0000259" key="1">
    <source>
        <dbReference type="PROSITE" id="PS51186"/>
    </source>
</evidence>
<evidence type="ECO:0000313" key="2">
    <source>
        <dbReference type="EMBL" id="AKF10115.1"/>
    </source>
</evidence>